<evidence type="ECO:0000259" key="9">
    <source>
        <dbReference type="Pfam" id="PF01979"/>
    </source>
</evidence>
<name>A0A840BJ06_9RHOO</name>
<accession>A0A840BJ06</accession>
<dbReference type="PANTHER" id="PTHR11271:SF6">
    <property type="entry name" value="GUANINE DEAMINASE"/>
    <property type="match status" value="1"/>
</dbReference>
<comment type="caution">
    <text evidence="10">The sequence shown here is derived from an EMBL/GenBank/DDBJ whole genome shotgun (WGS) entry which is preliminary data.</text>
</comment>
<keyword evidence="4 8" id="KW-0479">Metal-binding</keyword>
<dbReference type="EC" id="3.5.4.3" evidence="3 7"/>
<evidence type="ECO:0000256" key="4">
    <source>
        <dbReference type="ARBA" id="ARBA00022723"/>
    </source>
</evidence>
<sequence length="439" mass="48493">MNRQLHLVRGTVLHFLRDPGPTDDASACEFFEDGGLLIEAGHVSAVGDWDRVAALLEPEARAHAQLHDYRGHLILPGLVDTHIHYPQVGVLGSFGRQLIDWLTEYTFPAETAFSDPAVAHQCAEFVVRRMLAHGTTTASVFATVHPHSVDAFFEAASHFDLRMLCGKVMMDRNCPDSLRDTAVSAEHDSRALIERWHGHGRLRYTLTPRFAPTSTPQQLDVAGALYAAWPDLHVQSHLAENKREIEWVRELFPDRRSYLDVYAHHGLIGPRTIYGHCVHLDEAERKWMADTQTAAAFCPTSNLFLGSGMFDYGAAREAGMAVGLATDVGGGTSFSLIRTLGEAYKVSQFCAQPLAPLSAWYLATLGGARALGLDRFIGNFVAGKEADFVVLDLHATEELAWRISHASTLAERLFALQTLGDERCVVATHAMGRPVFRRD</sequence>
<dbReference type="Proteomes" id="UP000561045">
    <property type="component" value="Unassembled WGS sequence"/>
</dbReference>
<evidence type="ECO:0000256" key="2">
    <source>
        <dbReference type="ARBA" id="ARBA00006745"/>
    </source>
</evidence>
<dbReference type="AlphaFoldDB" id="A0A840BJ06"/>
<comment type="catalytic activity">
    <reaction evidence="8">
        <text>guanine + H2O + H(+) = xanthine + NH4(+)</text>
        <dbReference type="Rhea" id="RHEA:14665"/>
        <dbReference type="ChEBI" id="CHEBI:15377"/>
        <dbReference type="ChEBI" id="CHEBI:15378"/>
        <dbReference type="ChEBI" id="CHEBI:16235"/>
        <dbReference type="ChEBI" id="CHEBI:17712"/>
        <dbReference type="ChEBI" id="CHEBI:28938"/>
        <dbReference type="EC" id="3.5.4.3"/>
    </reaction>
</comment>
<reference evidence="10 11" key="1">
    <citation type="submission" date="2020-08" db="EMBL/GenBank/DDBJ databases">
        <title>Genomic Encyclopedia of Type Strains, Phase IV (KMG-IV): sequencing the most valuable type-strain genomes for metagenomic binning, comparative biology and taxonomic classification.</title>
        <authorList>
            <person name="Goeker M."/>
        </authorList>
    </citation>
    <scope>NUCLEOTIDE SEQUENCE [LARGE SCALE GENOMIC DNA]</scope>
    <source>
        <strain evidence="10 11">DSM 106739</strain>
    </source>
</reference>
<dbReference type="GO" id="GO:0008892">
    <property type="term" value="F:guanine deaminase activity"/>
    <property type="evidence" value="ECO:0007669"/>
    <property type="project" value="UniProtKB-UniRule"/>
</dbReference>
<evidence type="ECO:0000256" key="3">
    <source>
        <dbReference type="ARBA" id="ARBA00012781"/>
    </source>
</evidence>
<dbReference type="GO" id="GO:0008270">
    <property type="term" value="F:zinc ion binding"/>
    <property type="evidence" value="ECO:0007669"/>
    <property type="project" value="UniProtKB-UniRule"/>
</dbReference>
<dbReference type="EMBL" id="JACIET010000001">
    <property type="protein sequence ID" value="MBB4011569.1"/>
    <property type="molecule type" value="Genomic_DNA"/>
</dbReference>
<evidence type="ECO:0000256" key="5">
    <source>
        <dbReference type="ARBA" id="ARBA00022801"/>
    </source>
</evidence>
<dbReference type="UniPathway" id="UPA00603">
    <property type="reaction ID" value="UER00660"/>
</dbReference>
<keyword evidence="5 8" id="KW-0378">Hydrolase</keyword>
<protein>
    <recommendedName>
        <fullName evidence="3 7">Guanine deaminase</fullName>
        <shortName evidence="8">Guanase</shortName>
        <ecNumber evidence="3 7">3.5.4.3</ecNumber>
    </recommendedName>
    <alternativeName>
        <fullName evidence="8">Guanine aminohydrolase</fullName>
    </alternativeName>
</protein>
<feature type="domain" description="Amidohydrolase-related" evidence="9">
    <location>
        <begin position="74"/>
        <end position="434"/>
    </location>
</feature>
<dbReference type="SUPFAM" id="SSF51338">
    <property type="entry name" value="Composite domain of metallo-dependent hydrolases"/>
    <property type="match status" value="1"/>
</dbReference>
<organism evidence="10 11">
    <name type="scientific">Niveibacterium umoris</name>
    <dbReference type="NCBI Taxonomy" id="1193620"/>
    <lineage>
        <taxon>Bacteria</taxon>
        <taxon>Pseudomonadati</taxon>
        <taxon>Pseudomonadota</taxon>
        <taxon>Betaproteobacteria</taxon>
        <taxon>Rhodocyclales</taxon>
        <taxon>Rhodocyclaceae</taxon>
        <taxon>Niveibacterium</taxon>
    </lineage>
</organism>
<dbReference type="RefSeq" id="WP_183632267.1">
    <property type="nucleotide sequence ID" value="NZ_BAABLE010000011.1"/>
</dbReference>
<dbReference type="FunFam" id="3.20.20.140:FF:000022">
    <property type="entry name" value="Guanine deaminase"/>
    <property type="match status" value="1"/>
</dbReference>
<evidence type="ECO:0000256" key="6">
    <source>
        <dbReference type="ARBA" id="ARBA00022833"/>
    </source>
</evidence>
<comment type="function">
    <text evidence="8">Catalyzes the hydrolytic deamination of guanine, producing xanthine and ammonia.</text>
</comment>
<dbReference type="SUPFAM" id="SSF51556">
    <property type="entry name" value="Metallo-dependent hydrolases"/>
    <property type="match status" value="1"/>
</dbReference>
<dbReference type="PANTHER" id="PTHR11271">
    <property type="entry name" value="GUANINE DEAMINASE"/>
    <property type="match status" value="1"/>
</dbReference>
<keyword evidence="11" id="KW-1185">Reference proteome</keyword>
<comment type="cofactor">
    <cofactor evidence="8">
        <name>Zn(2+)</name>
        <dbReference type="ChEBI" id="CHEBI:29105"/>
    </cofactor>
    <text evidence="8">Binds 1 zinc ion per subunit.</text>
</comment>
<dbReference type="InterPro" id="IPR051607">
    <property type="entry name" value="Metallo-dep_hydrolases"/>
</dbReference>
<dbReference type="InterPro" id="IPR011059">
    <property type="entry name" value="Metal-dep_hydrolase_composite"/>
</dbReference>
<evidence type="ECO:0000313" key="11">
    <source>
        <dbReference type="Proteomes" id="UP000561045"/>
    </source>
</evidence>
<proteinExistence type="inferred from homology"/>
<dbReference type="NCBIfam" id="TIGR02967">
    <property type="entry name" value="guan_deamin"/>
    <property type="match status" value="1"/>
</dbReference>
<comment type="pathway">
    <text evidence="1 8">Purine metabolism; guanine degradation; xanthine from guanine: step 1/1.</text>
</comment>
<dbReference type="GO" id="GO:0006147">
    <property type="term" value="P:guanine catabolic process"/>
    <property type="evidence" value="ECO:0007669"/>
    <property type="project" value="UniProtKB-UniRule"/>
</dbReference>
<dbReference type="GO" id="GO:0005829">
    <property type="term" value="C:cytosol"/>
    <property type="evidence" value="ECO:0007669"/>
    <property type="project" value="TreeGrafter"/>
</dbReference>
<keyword evidence="6 8" id="KW-0862">Zinc</keyword>
<evidence type="ECO:0000256" key="1">
    <source>
        <dbReference type="ARBA" id="ARBA00004984"/>
    </source>
</evidence>
<evidence type="ECO:0000256" key="7">
    <source>
        <dbReference type="NCBIfam" id="TIGR02967"/>
    </source>
</evidence>
<dbReference type="Gene3D" id="3.20.20.140">
    <property type="entry name" value="Metal-dependent hydrolases"/>
    <property type="match status" value="1"/>
</dbReference>
<dbReference type="CDD" id="cd01303">
    <property type="entry name" value="GDEase"/>
    <property type="match status" value="1"/>
</dbReference>
<dbReference type="Pfam" id="PF01979">
    <property type="entry name" value="Amidohydro_1"/>
    <property type="match status" value="1"/>
</dbReference>
<dbReference type="InterPro" id="IPR032466">
    <property type="entry name" value="Metal_Hydrolase"/>
</dbReference>
<dbReference type="InterPro" id="IPR006680">
    <property type="entry name" value="Amidohydro-rel"/>
</dbReference>
<dbReference type="Gene3D" id="2.30.40.10">
    <property type="entry name" value="Urease, subunit C, domain 1"/>
    <property type="match status" value="1"/>
</dbReference>
<evidence type="ECO:0000313" key="10">
    <source>
        <dbReference type="EMBL" id="MBB4011569.1"/>
    </source>
</evidence>
<dbReference type="InterPro" id="IPR014311">
    <property type="entry name" value="Guanine_deaminase"/>
</dbReference>
<gene>
    <name evidence="10" type="ORF">GGR36_000877</name>
</gene>
<comment type="similarity">
    <text evidence="2 8">Belongs to the metallo-dependent hydrolases superfamily. ATZ/TRZ family.</text>
</comment>
<dbReference type="NCBIfam" id="NF006679">
    <property type="entry name" value="PRK09228.1"/>
    <property type="match status" value="1"/>
</dbReference>
<evidence type="ECO:0000256" key="8">
    <source>
        <dbReference type="RuleBase" id="RU366009"/>
    </source>
</evidence>